<keyword evidence="8" id="KW-1185">Reference proteome</keyword>
<evidence type="ECO:0000256" key="3">
    <source>
        <dbReference type="ARBA" id="ARBA00022691"/>
    </source>
</evidence>
<keyword evidence="2 6" id="KW-0808">Transferase</keyword>
<comment type="caution">
    <text evidence="7">The sequence shown here is derived from an EMBL/GenBank/DDBJ whole genome shotgun (WGS) entry which is preliminary data.</text>
</comment>
<organism evidence="7 8">
    <name type="scientific">Sphingobium subterraneum</name>
    <dbReference type="NCBI Taxonomy" id="627688"/>
    <lineage>
        <taxon>Bacteria</taxon>
        <taxon>Pseudomonadati</taxon>
        <taxon>Pseudomonadota</taxon>
        <taxon>Alphaproteobacteria</taxon>
        <taxon>Sphingomonadales</taxon>
        <taxon>Sphingomonadaceae</taxon>
        <taxon>Sphingobium</taxon>
    </lineage>
</organism>
<comment type="similarity">
    <text evidence="5 6">Belongs to the autoinducer synthase family.</text>
</comment>
<evidence type="ECO:0000313" key="7">
    <source>
        <dbReference type="EMBL" id="MBB6125210.1"/>
    </source>
</evidence>
<dbReference type="SUPFAM" id="SSF55729">
    <property type="entry name" value="Acyl-CoA N-acyltransferases (Nat)"/>
    <property type="match status" value="1"/>
</dbReference>
<dbReference type="GO" id="GO:0061579">
    <property type="term" value="F:N-acyl homoserine lactone synthase activity"/>
    <property type="evidence" value="ECO:0007669"/>
    <property type="project" value="UniProtKB-UniRule"/>
</dbReference>
<dbReference type="Gene3D" id="3.40.630.30">
    <property type="match status" value="1"/>
</dbReference>
<evidence type="ECO:0000313" key="8">
    <source>
        <dbReference type="Proteomes" id="UP000552700"/>
    </source>
</evidence>
<gene>
    <name evidence="7" type="ORF">FHS92_002967</name>
</gene>
<evidence type="ECO:0000256" key="6">
    <source>
        <dbReference type="RuleBase" id="RU361135"/>
    </source>
</evidence>
<dbReference type="Pfam" id="PF00765">
    <property type="entry name" value="Autoind_synth"/>
    <property type="match status" value="1"/>
</dbReference>
<dbReference type="InterPro" id="IPR001690">
    <property type="entry name" value="Autoind_synthase"/>
</dbReference>
<accession>A0A841J3E6</accession>
<reference evidence="7 8" key="1">
    <citation type="submission" date="2020-08" db="EMBL/GenBank/DDBJ databases">
        <title>Genomic Encyclopedia of Type Strains, Phase IV (KMG-IV): sequencing the most valuable type-strain genomes for metagenomic binning, comparative biology and taxonomic classification.</title>
        <authorList>
            <person name="Goeker M."/>
        </authorList>
    </citation>
    <scope>NUCLEOTIDE SEQUENCE [LARGE SCALE GENOMIC DNA]</scope>
    <source>
        <strain evidence="7 8">DSM 102255</strain>
    </source>
</reference>
<dbReference type="GO" id="GO:0009372">
    <property type="term" value="P:quorum sensing"/>
    <property type="evidence" value="ECO:0007669"/>
    <property type="project" value="UniProtKB-UniRule"/>
</dbReference>
<protein>
    <recommendedName>
        <fullName evidence="6">Acyl-homoserine-lactone synthase</fullName>
        <ecNumber evidence="6">2.3.1.184</ecNumber>
    </recommendedName>
    <alternativeName>
        <fullName evidence="6">Autoinducer synthesis protein</fullName>
    </alternativeName>
</protein>
<dbReference type="InterPro" id="IPR016181">
    <property type="entry name" value="Acyl_CoA_acyltransferase"/>
</dbReference>
<evidence type="ECO:0000256" key="4">
    <source>
        <dbReference type="ARBA" id="ARBA00022929"/>
    </source>
</evidence>
<evidence type="ECO:0000256" key="1">
    <source>
        <dbReference type="ARBA" id="ARBA00022654"/>
    </source>
</evidence>
<keyword evidence="4 5" id="KW-0071">Autoinducer synthesis</keyword>
<dbReference type="EMBL" id="JACIJP010000005">
    <property type="protein sequence ID" value="MBB6125210.1"/>
    <property type="molecule type" value="Genomic_DNA"/>
</dbReference>
<name>A0A841J3E6_9SPHN</name>
<sequence length="201" mass="21785">MIRISTGYNLADVQDASMFEDRRRLFVEMMGWDVPVTNGRFEIDQFDGPDALYITEFGDEGAHLGSLRLLPSSGPHILADLFAGLCEHGVPRGPGIYEITRLCLPSRLGSQERLRVRNRLISAMVDYALDAGIHCLTGVVRPGFRTSVLAMGWKASPLGPVRTIDGMALGAFRIEVAADTPARLARNGIYTAVASLAPVAA</sequence>
<dbReference type="EC" id="2.3.1.184" evidence="6"/>
<dbReference type="Proteomes" id="UP000552700">
    <property type="component" value="Unassembled WGS sequence"/>
</dbReference>
<dbReference type="AlphaFoldDB" id="A0A841J3E6"/>
<proteinExistence type="inferred from homology"/>
<keyword evidence="1 5" id="KW-0673">Quorum sensing</keyword>
<keyword evidence="3 6" id="KW-0949">S-adenosyl-L-methionine</keyword>
<keyword evidence="7" id="KW-0012">Acyltransferase</keyword>
<dbReference type="GO" id="GO:0007165">
    <property type="term" value="P:signal transduction"/>
    <property type="evidence" value="ECO:0007669"/>
    <property type="project" value="TreeGrafter"/>
</dbReference>
<dbReference type="PANTHER" id="PTHR39322:SF1">
    <property type="entry name" value="ISOVALERYL-HOMOSERINE LACTONE SYNTHASE"/>
    <property type="match status" value="1"/>
</dbReference>
<dbReference type="RefSeq" id="WP_246352019.1">
    <property type="nucleotide sequence ID" value="NZ_JACIJP010000005.1"/>
</dbReference>
<evidence type="ECO:0000256" key="5">
    <source>
        <dbReference type="PROSITE-ProRule" id="PRU00533"/>
    </source>
</evidence>
<evidence type="ECO:0000256" key="2">
    <source>
        <dbReference type="ARBA" id="ARBA00022679"/>
    </source>
</evidence>
<comment type="catalytic activity">
    <reaction evidence="6">
        <text>a fatty acyl-[ACP] + S-adenosyl-L-methionine = an N-acyl-L-homoserine lactone + S-methyl-5'-thioadenosine + holo-[ACP] + H(+)</text>
        <dbReference type="Rhea" id="RHEA:10096"/>
        <dbReference type="Rhea" id="RHEA-COMP:9685"/>
        <dbReference type="Rhea" id="RHEA-COMP:14125"/>
        <dbReference type="ChEBI" id="CHEBI:15378"/>
        <dbReference type="ChEBI" id="CHEBI:17509"/>
        <dbReference type="ChEBI" id="CHEBI:55474"/>
        <dbReference type="ChEBI" id="CHEBI:59789"/>
        <dbReference type="ChEBI" id="CHEBI:64479"/>
        <dbReference type="ChEBI" id="CHEBI:138651"/>
        <dbReference type="EC" id="2.3.1.184"/>
    </reaction>
</comment>
<dbReference type="PRINTS" id="PR01549">
    <property type="entry name" value="AUTOINDCRSYN"/>
</dbReference>
<dbReference type="PANTHER" id="PTHR39322">
    <property type="entry name" value="ACYL-HOMOSERINE-LACTONE SYNTHASE"/>
    <property type="match status" value="1"/>
</dbReference>
<dbReference type="PROSITE" id="PS51187">
    <property type="entry name" value="AUTOINDUCER_SYNTH_2"/>
    <property type="match status" value="1"/>
</dbReference>